<keyword evidence="3 11" id="KW-0001">2Fe-2S</keyword>
<comment type="similarity">
    <text evidence="1">Belongs to the complex I 24 kDa subunit family.</text>
</comment>
<dbReference type="Gene3D" id="1.10.10.1590">
    <property type="entry name" value="NADH-quinone oxidoreductase subunit E"/>
    <property type="match status" value="1"/>
</dbReference>
<dbReference type="PANTHER" id="PTHR10371">
    <property type="entry name" value="NADH DEHYDROGENASE UBIQUINONE FLAVOPROTEIN 2, MITOCHONDRIAL"/>
    <property type="match status" value="1"/>
</dbReference>
<proteinExistence type="inferred from homology"/>
<dbReference type="InterPro" id="IPR041921">
    <property type="entry name" value="NuoE_N"/>
</dbReference>
<dbReference type="PANTHER" id="PTHR10371:SF3">
    <property type="entry name" value="NADH DEHYDROGENASE [UBIQUINONE] FLAVOPROTEIN 2, MITOCHONDRIAL"/>
    <property type="match status" value="1"/>
</dbReference>
<evidence type="ECO:0000256" key="6">
    <source>
        <dbReference type="ARBA" id="ARBA00023014"/>
    </source>
</evidence>
<evidence type="ECO:0000256" key="9">
    <source>
        <dbReference type="ARBA" id="ARBA00032788"/>
    </source>
</evidence>
<evidence type="ECO:0000256" key="2">
    <source>
        <dbReference type="ARBA" id="ARBA00019898"/>
    </source>
</evidence>
<dbReference type="GO" id="GO:0003954">
    <property type="term" value="F:NADH dehydrogenase activity"/>
    <property type="evidence" value="ECO:0007669"/>
    <property type="project" value="TreeGrafter"/>
</dbReference>
<evidence type="ECO:0000256" key="4">
    <source>
        <dbReference type="ARBA" id="ARBA00022723"/>
    </source>
</evidence>
<keyword evidence="12" id="KW-0560">Oxidoreductase</keyword>
<dbReference type="GO" id="GO:0046872">
    <property type="term" value="F:metal ion binding"/>
    <property type="evidence" value="ECO:0007669"/>
    <property type="project" value="UniProtKB-KW"/>
</dbReference>
<evidence type="ECO:0000256" key="5">
    <source>
        <dbReference type="ARBA" id="ARBA00023004"/>
    </source>
</evidence>
<dbReference type="InterPro" id="IPR042128">
    <property type="entry name" value="NuoE_dom"/>
</dbReference>
<comment type="cofactor">
    <cofactor evidence="10">
        <name>[2Fe-2S] cluster</name>
        <dbReference type="ChEBI" id="CHEBI:190135"/>
    </cofactor>
</comment>
<dbReference type="InterPro" id="IPR002023">
    <property type="entry name" value="NuoE-like"/>
</dbReference>
<dbReference type="EMBL" id="LN649255">
    <property type="protein sequence ID" value="CEI58855.1"/>
    <property type="molecule type" value="Genomic_DNA"/>
</dbReference>
<name>A0A8D9JSU3_9GAMM</name>
<dbReference type="Gene3D" id="3.40.30.10">
    <property type="entry name" value="Glutaredoxin"/>
    <property type="match status" value="1"/>
</dbReference>
<evidence type="ECO:0000313" key="13">
    <source>
        <dbReference type="Proteomes" id="UP000032800"/>
    </source>
</evidence>
<dbReference type="FunFam" id="3.40.30.10:FF:000015">
    <property type="entry name" value="NADH-quinone oxidoreductase subunit E"/>
    <property type="match status" value="1"/>
</dbReference>
<comment type="cofactor">
    <cofactor evidence="11">
        <name>[2Fe-2S] cluster</name>
        <dbReference type="ChEBI" id="CHEBI:190135"/>
    </cofactor>
    <text evidence="11">Binds 1 [2Fe-2S] cluster.</text>
</comment>
<evidence type="ECO:0000256" key="1">
    <source>
        <dbReference type="ARBA" id="ARBA00010643"/>
    </source>
</evidence>
<evidence type="ECO:0000313" key="12">
    <source>
        <dbReference type="EMBL" id="CEI58855.1"/>
    </source>
</evidence>
<dbReference type="InterPro" id="IPR036249">
    <property type="entry name" value="Thioredoxin-like_sf"/>
</dbReference>
<dbReference type="AlphaFoldDB" id="A0A8D9JSU3"/>
<comment type="subunit">
    <text evidence="7">Composed of 13 different subunits. Subunits NuoCD, E, F, and G constitute the peripheral sector of the complex.</text>
</comment>
<feature type="binding site" evidence="11">
    <location>
        <position position="139"/>
    </location>
    <ligand>
        <name>[2Fe-2S] cluster</name>
        <dbReference type="ChEBI" id="CHEBI:190135"/>
    </ligand>
</feature>
<dbReference type="PIRSF" id="PIRSF000216">
    <property type="entry name" value="NADH_DH_24kDa"/>
    <property type="match status" value="1"/>
</dbReference>
<organism evidence="12 13">
    <name type="scientific">Candidatus Portiera aleyrodidarum</name>
    <name type="common">primary endosymbiont of Bemisia tabaci</name>
    <dbReference type="NCBI Taxonomy" id="91844"/>
    <lineage>
        <taxon>Bacteria</taxon>
        <taxon>Pseudomonadati</taxon>
        <taxon>Pseudomonadota</taxon>
        <taxon>Gammaproteobacteria</taxon>
        <taxon>Candidatus Johnevansiales</taxon>
        <taxon>Candidatus Johnevansiaceae</taxon>
        <taxon>Candidatus Portiera</taxon>
    </lineage>
</organism>
<evidence type="ECO:0000256" key="10">
    <source>
        <dbReference type="ARBA" id="ARBA00034078"/>
    </source>
</evidence>
<dbReference type="CDD" id="cd03064">
    <property type="entry name" value="TRX_Fd_NuoE"/>
    <property type="match status" value="1"/>
</dbReference>
<dbReference type="SUPFAM" id="SSF52833">
    <property type="entry name" value="Thioredoxin-like"/>
    <property type="match status" value="1"/>
</dbReference>
<evidence type="ECO:0000256" key="8">
    <source>
        <dbReference type="ARBA" id="ARBA00031580"/>
    </source>
</evidence>
<feature type="binding site" evidence="11">
    <location>
        <position position="143"/>
    </location>
    <ligand>
        <name>[2Fe-2S] cluster</name>
        <dbReference type="ChEBI" id="CHEBI:190135"/>
    </ligand>
</feature>
<feature type="binding site" evidence="11">
    <location>
        <position position="103"/>
    </location>
    <ligand>
        <name>[2Fe-2S] cluster</name>
        <dbReference type="ChEBI" id="CHEBI:190135"/>
    </ligand>
</feature>
<dbReference type="GO" id="GO:0051537">
    <property type="term" value="F:2 iron, 2 sulfur cluster binding"/>
    <property type="evidence" value="ECO:0007669"/>
    <property type="project" value="UniProtKB-KW"/>
</dbReference>
<accession>A0A8D9JSU3</accession>
<evidence type="ECO:0000256" key="11">
    <source>
        <dbReference type="PIRSR" id="PIRSR000216-1"/>
    </source>
</evidence>
<feature type="binding site" evidence="11">
    <location>
        <position position="98"/>
    </location>
    <ligand>
        <name>[2Fe-2S] cluster</name>
        <dbReference type="ChEBI" id="CHEBI:190135"/>
    </ligand>
</feature>
<dbReference type="KEGG" id="plc:PAD_292"/>
<evidence type="ECO:0000256" key="3">
    <source>
        <dbReference type="ARBA" id="ARBA00022714"/>
    </source>
</evidence>
<keyword evidence="6 11" id="KW-0411">Iron-sulfur</keyword>
<sequence length="172" mass="19806">MEIYLIKKNKSKLKNKKKNLSKEEITEIIIEKNNYKNSKAASIGALKIVQKYRGWISDKIINEIAKLIGINPTELDSIATFYSLIYRKPVGNNIIFLCDSITCYINGSEIIYQKLKKELGIIMGETTNDKRFTLLPICCLGNCDKSPNIMINKDIYYNLIKKNISKILELYK</sequence>
<reference evidence="12 13" key="1">
    <citation type="journal article" date="2015" name="Genome Biol. Evol.">
        <title>Genome evolution in the primary endosymbiont of whiteflies sheds light on their divergence.</title>
        <authorList>
            <person name="Santos-Garcia D."/>
            <person name="Vargas-Chavez C."/>
            <person name="Moya A."/>
            <person name="Latorre A."/>
            <person name="Silva"/>
            <person name="F J."/>
        </authorList>
    </citation>
    <scope>NUCLEOTIDE SEQUENCE [LARGE SCALE GENOMIC DNA]</scope>
    <source>
        <strain evidence="13">AD-VLC</strain>
    </source>
</reference>
<evidence type="ECO:0000256" key="7">
    <source>
        <dbReference type="ARBA" id="ARBA00026021"/>
    </source>
</evidence>
<dbReference type="NCBIfam" id="TIGR01958">
    <property type="entry name" value="nuoE_fam"/>
    <property type="match status" value="1"/>
</dbReference>
<gene>
    <name evidence="12" type="primary">nuoE</name>
    <name evidence="12" type="ORF">PAD_292</name>
</gene>
<protein>
    <recommendedName>
        <fullName evidence="2">NADH-quinone oxidoreductase subunit E</fullName>
    </recommendedName>
    <alternativeName>
        <fullName evidence="8">NADH dehydrogenase I subunit E</fullName>
    </alternativeName>
    <alternativeName>
        <fullName evidence="9">NDH-1 subunit E</fullName>
    </alternativeName>
</protein>
<dbReference type="Proteomes" id="UP000032800">
    <property type="component" value="Chromosome I"/>
</dbReference>
<keyword evidence="4 11" id="KW-0479">Metal-binding</keyword>
<keyword evidence="5 11" id="KW-0408">Iron</keyword>
<dbReference type="NCBIfam" id="NF005722">
    <property type="entry name" value="PRK07539.1-2"/>
    <property type="match status" value="1"/>
</dbReference>
<dbReference type="Pfam" id="PF01257">
    <property type="entry name" value="2Fe-2S_thioredx"/>
    <property type="match status" value="1"/>
</dbReference>